<proteinExistence type="predicted"/>
<dbReference type="Proteomes" id="UP000075604">
    <property type="component" value="Unassembled WGS sequence"/>
</dbReference>
<gene>
    <name evidence="1" type="ORF">BE04_12290</name>
</gene>
<accession>A0A150Q852</accession>
<evidence type="ECO:0000313" key="2">
    <source>
        <dbReference type="Proteomes" id="UP000075604"/>
    </source>
</evidence>
<name>A0A150Q852_SORCE</name>
<sequence>MPGRPLFPAELEIATRVFKATLPYPKIFVTPVIGLQSRPFTSTIPPFVIGIVPAAYTINVGWNGFIHGMDTVQPATLVHELTHVWQGAHRLIASQYMWESIAHQAIGWMTGTDPYRYAPGQSWSSYNAEQQASIVEDWFVRGERTDDPLYRYIRDDIRSLLWFI</sequence>
<protein>
    <recommendedName>
        <fullName evidence="3">DUF4157 domain-containing protein</fullName>
    </recommendedName>
</protein>
<evidence type="ECO:0008006" key="3">
    <source>
        <dbReference type="Google" id="ProtNLM"/>
    </source>
</evidence>
<dbReference type="EMBL" id="JELX01000566">
    <property type="protein sequence ID" value="KYF63916.1"/>
    <property type="molecule type" value="Genomic_DNA"/>
</dbReference>
<reference evidence="1 2" key="1">
    <citation type="submission" date="2014-02" db="EMBL/GenBank/DDBJ databases">
        <title>The small core and large imbalanced accessory genome model reveals a collaborative survival strategy of Sorangium cellulosum strains in nature.</title>
        <authorList>
            <person name="Han K."/>
            <person name="Peng R."/>
            <person name="Blom J."/>
            <person name="Li Y.-Z."/>
        </authorList>
    </citation>
    <scope>NUCLEOTIDE SEQUENCE [LARGE SCALE GENOMIC DNA]</scope>
    <source>
        <strain evidence="1 2">So0157-18</strain>
    </source>
</reference>
<dbReference type="AlphaFoldDB" id="A0A150Q852"/>
<evidence type="ECO:0000313" key="1">
    <source>
        <dbReference type="EMBL" id="KYF63916.1"/>
    </source>
</evidence>
<comment type="caution">
    <text evidence="1">The sequence shown here is derived from an EMBL/GenBank/DDBJ whole genome shotgun (WGS) entry which is preliminary data.</text>
</comment>
<organism evidence="1 2">
    <name type="scientific">Sorangium cellulosum</name>
    <name type="common">Polyangium cellulosum</name>
    <dbReference type="NCBI Taxonomy" id="56"/>
    <lineage>
        <taxon>Bacteria</taxon>
        <taxon>Pseudomonadati</taxon>
        <taxon>Myxococcota</taxon>
        <taxon>Polyangia</taxon>
        <taxon>Polyangiales</taxon>
        <taxon>Polyangiaceae</taxon>
        <taxon>Sorangium</taxon>
    </lineage>
</organism>